<feature type="transmembrane region" description="Helical" evidence="8">
    <location>
        <begin position="23"/>
        <end position="43"/>
    </location>
</feature>
<dbReference type="Gene3D" id="1.10.3720.10">
    <property type="entry name" value="MetI-like"/>
    <property type="match status" value="1"/>
</dbReference>
<dbReference type="Pfam" id="PF00528">
    <property type="entry name" value="BPD_transp_1"/>
    <property type="match status" value="1"/>
</dbReference>
<evidence type="ECO:0000256" key="4">
    <source>
        <dbReference type="ARBA" id="ARBA00022692"/>
    </source>
</evidence>
<keyword evidence="11" id="KW-1185">Reference proteome</keyword>
<keyword evidence="3" id="KW-1003">Cell membrane</keyword>
<comment type="subcellular location">
    <subcellularLocation>
        <location evidence="1 8">Cell membrane</location>
        <topology evidence="1 8">Multi-pass membrane protein</topology>
    </subcellularLocation>
</comment>
<dbReference type="InterPro" id="IPR010065">
    <property type="entry name" value="AA_ABC_transptr_permease_3TM"/>
</dbReference>
<proteinExistence type="inferred from homology"/>
<keyword evidence="4 8" id="KW-0812">Transmembrane</keyword>
<dbReference type="SUPFAM" id="SSF161098">
    <property type="entry name" value="MetI-like"/>
    <property type="match status" value="1"/>
</dbReference>
<evidence type="ECO:0000256" key="5">
    <source>
        <dbReference type="ARBA" id="ARBA00022970"/>
    </source>
</evidence>
<evidence type="ECO:0000313" key="11">
    <source>
        <dbReference type="Proteomes" id="UP001078443"/>
    </source>
</evidence>
<dbReference type="CDD" id="cd06261">
    <property type="entry name" value="TM_PBP2"/>
    <property type="match status" value="1"/>
</dbReference>
<feature type="transmembrane region" description="Helical" evidence="8">
    <location>
        <begin position="55"/>
        <end position="76"/>
    </location>
</feature>
<organism evidence="10 11">
    <name type="scientific">Clostridium aestuarii</name>
    <dbReference type="NCBI Taxonomy" id="338193"/>
    <lineage>
        <taxon>Bacteria</taxon>
        <taxon>Bacillati</taxon>
        <taxon>Bacillota</taxon>
        <taxon>Clostridia</taxon>
        <taxon>Eubacteriales</taxon>
        <taxon>Clostridiaceae</taxon>
        <taxon>Clostridium</taxon>
    </lineage>
</organism>
<accession>A0ABT4D287</accession>
<keyword evidence="5" id="KW-0029">Amino-acid transport</keyword>
<comment type="similarity">
    <text evidence="8">Belongs to the binding-protein-dependent transport system permease family.</text>
</comment>
<keyword evidence="6 8" id="KW-1133">Transmembrane helix</keyword>
<dbReference type="PROSITE" id="PS50928">
    <property type="entry name" value="ABC_TM1"/>
    <property type="match status" value="1"/>
</dbReference>
<dbReference type="NCBIfam" id="TIGR01726">
    <property type="entry name" value="HEQRo_perm_3TM"/>
    <property type="match status" value="1"/>
</dbReference>
<evidence type="ECO:0000256" key="1">
    <source>
        <dbReference type="ARBA" id="ARBA00004651"/>
    </source>
</evidence>
<keyword evidence="7 8" id="KW-0472">Membrane</keyword>
<dbReference type="Proteomes" id="UP001078443">
    <property type="component" value="Unassembled WGS sequence"/>
</dbReference>
<feature type="domain" description="ABC transmembrane type-1" evidence="9">
    <location>
        <begin position="17"/>
        <end position="205"/>
    </location>
</feature>
<evidence type="ECO:0000256" key="3">
    <source>
        <dbReference type="ARBA" id="ARBA00022475"/>
    </source>
</evidence>
<reference evidence="10" key="1">
    <citation type="submission" date="2022-12" db="EMBL/GenBank/DDBJ databases">
        <authorList>
            <person name="Wang J."/>
        </authorList>
    </citation>
    <scope>NUCLEOTIDE SEQUENCE</scope>
    <source>
        <strain evidence="10">HY-45-18</strain>
    </source>
</reference>
<dbReference type="RefSeq" id="WP_268040706.1">
    <property type="nucleotide sequence ID" value="NZ_JAPQER010000003.1"/>
</dbReference>
<evidence type="ECO:0000256" key="7">
    <source>
        <dbReference type="ARBA" id="ARBA00023136"/>
    </source>
</evidence>
<name>A0ABT4D287_9CLOT</name>
<evidence type="ECO:0000259" key="9">
    <source>
        <dbReference type="PROSITE" id="PS50928"/>
    </source>
</evidence>
<keyword evidence="2 8" id="KW-0813">Transport</keyword>
<evidence type="ECO:0000256" key="8">
    <source>
        <dbReference type="RuleBase" id="RU363032"/>
    </source>
</evidence>
<evidence type="ECO:0000313" key="10">
    <source>
        <dbReference type="EMBL" id="MCY6484400.1"/>
    </source>
</evidence>
<dbReference type="InterPro" id="IPR000515">
    <property type="entry name" value="MetI-like"/>
</dbReference>
<dbReference type="InterPro" id="IPR043429">
    <property type="entry name" value="ArtM/GltK/GlnP/TcyL/YhdX-like"/>
</dbReference>
<dbReference type="InterPro" id="IPR035906">
    <property type="entry name" value="MetI-like_sf"/>
</dbReference>
<sequence>MDTRILKIAFPILMKGSITTIELTVISIISGTLLALGITFCKISNNKTLNSFGNFYTWFFRGTPLLMQLFVIYYGLPQVGLKFNPFTAAVIGLTLNISAYITEIIRASIQSIDTGQWEASKALGLNYWQTMFLIIIPQSIKRMIPPMSNEFIALLKDTSLVSVISMGDLMRKAQQMYSTTFKPLEIFFLAALLYLLMTTVFTTSFKILENKFAFE</sequence>
<evidence type="ECO:0000256" key="2">
    <source>
        <dbReference type="ARBA" id="ARBA00022448"/>
    </source>
</evidence>
<feature type="transmembrane region" description="Helical" evidence="8">
    <location>
        <begin position="82"/>
        <end position="101"/>
    </location>
</feature>
<protein>
    <submittedName>
        <fullName evidence="10">Amino acid ABC transporter permease</fullName>
    </submittedName>
</protein>
<comment type="caution">
    <text evidence="10">The sequence shown here is derived from an EMBL/GenBank/DDBJ whole genome shotgun (WGS) entry which is preliminary data.</text>
</comment>
<dbReference type="EMBL" id="JAPQER010000003">
    <property type="protein sequence ID" value="MCY6484400.1"/>
    <property type="molecule type" value="Genomic_DNA"/>
</dbReference>
<evidence type="ECO:0000256" key="6">
    <source>
        <dbReference type="ARBA" id="ARBA00022989"/>
    </source>
</evidence>
<dbReference type="PANTHER" id="PTHR30614">
    <property type="entry name" value="MEMBRANE COMPONENT OF AMINO ACID ABC TRANSPORTER"/>
    <property type="match status" value="1"/>
</dbReference>
<gene>
    <name evidence="10" type="ORF">OW763_08520</name>
</gene>
<feature type="transmembrane region" description="Helical" evidence="8">
    <location>
        <begin position="186"/>
        <end position="208"/>
    </location>
</feature>
<dbReference type="PANTHER" id="PTHR30614:SF0">
    <property type="entry name" value="L-CYSTINE TRANSPORT SYSTEM PERMEASE PROTEIN TCYL"/>
    <property type="match status" value="1"/>
</dbReference>